<evidence type="ECO:0000256" key="3">
    <source>
        <dbReference type="ARBA" id="ARBA00004663"/>
    </source>
</evidence>
<keyword evidence="7 19" id="KW-1003">Cell membrane</keyword>
<feature type="transmembrane region" description="Helical" evidence="19">
    <location>
        <begin position="130"/>
        <end position="150"/>
    </location>
</feature>
<evidence type="ECO:0000256" key="4">
    <source>
        <dbReference type="ARBA" id="ARBA00010561"/>
    </source>
</evidence>
<evidence type="ECO:0000256" key="12">
    <source>
        <dbReference type="ARBA" id="ARBA00022989"/>
    </source>
</evidence>
<proteinExistence type="inferred from homology"/>
<name>A0ABV7IIM8_9RHOB</name>
<feature type="transmembrane region" description="Helical" evidence="19">
    <location>
        <begin position="105"/>
        <end position="123"/>
    </location>
</feature>
<keyword evidence="12 19" id="KW-1133">Transmembrane helix</keyword>
<evidence type="ECO:0000256" key="6">
    <source>
        <dbReference type="ARBA" id="ARBA00015850"/>
    </source>
</evidence>
<comment type="catalytic activity">
    <reaction evidence="18 19">
        <text>alpha-ribazole 5'-phosphate + adenosylcob(III)inamide-GDP = adenosylcob(III)alamin 5'-phosphate + GMP + H(+)</text>
        <dbReference type="Rhea" id="RHEA:23560"/>
        <dbReference type="ChEBI" id="CHEBI:15378"/>
        <dbReference type="ChEBI" id="CHEBI:57918"/>
        <dbReference type="ChEBI" id="CHEBI:58115"/>
        <dbReference type="ChEBI" id="CHEBI:60487"/>
        <dbReference type="ChEBI" id="CHEBI:60493"/>
        <dbReference type="EC" id="2.7.8.26"/>
    </reaction>
</comment>
<keyword evidence="13 19" id="KW-0472">Membrane</keyword>
<evidence type="ECO:0000256" key="5">
    <source>
        <dbReference type="ARBA" id="ARBA00013200"/>
    </source>
</evidence>
<feature type="transmembrane region" description="Helical" evidence="19">
    <location>
        <begin position="60"/>
        <end position="77"/>
    </location>
</feature>
<gene>
    <name evidence="19 20" type="primary">cobS</name>
    <name evidence="20" type="ORF">ACFOD7_16655</name>
</gene>
<evidence type="ECO:0000256" key="1">
    <source>
        <dbReference type="ARBA" id="ARBA00001946"/>
    </source>
</evidence>
<evidence type="ECO:0000256" key="2">
    <source>
        <dbReference type="ARBA" id="ARBA00004651"/>
    </source>
</evidence>
<dbReference type="Proteomes" id="UP001595557">
    <property type="component" value="Unassembled WGS sequence"/>
</dbReference>
<dbReference type="Pfam" id="PF02654">
    <property type="entry name" value="CobS"/>
    <property type="match status" value="1"/>
</dbReference>
<feature type="transmembrane region" description="Helical" evidence="19">
    <location>
        <begin position="170"/>
        <end position="203"/>
    </location>
</feature>
<keyword evidence="10 19" id="KW-0812">Transmembrane</keyword>
<accession>A0ABV7IIM8</accession>
<feature type="transmembrane region" description="Helical" evidence="19">
    <location>
        <begin position="30"/>
        <end position="53"/>
    </location>
</feature>
<comment type="caution">
    <text evidence="20">The sequence shown here is derived from an EMBL/GenBank/DDBJ whole genome shotgun (WGS) entry which is preliminary data.</text>
</comment>
<dbReference type="EMBL" id="JBHRTE010000086">
    <property type="protein sequence ID" value="MFC3169681.1"/>
    <property type="molecule type" value="Genomic_DNA"/>
</dbReference>
<comment type="cofactor">
    <cofactor evidence="1 19">
        <name>Mg(2+)</name>
        <dbReference type="ChEBI" id="CHEBI:18420"/>
    </cofactor>
</comment>
<protein>
    <recommendedName>
        <fullName evidence="6 19">Adenosylcobinamide-GDP ribazoletransferase</fullName>
        <ecNumber evidence="5 19">2.7.8.26</ecNumber>
    </recommendedName>
    <alternativeName>
        <fullName evidence="16 19">Cobalamin synthase</fullName>
    </alternativeName>
    <alternativeName>
        <fullName evidence="15 19">Cobalamin-5'-phosphate synthase</fullName>
    </alternativeName>
</protein>
<evidence type="ECO:0000256" key="13">
    <source>
        <dbReference type="ARBA" id="ARBA00023136"/>
    </source>
</evidence>
<evidence type="ECO:0000256" key="15">
    <source>
        <dbReference type="ARBA" id="ARBA00032605"/>
    </source>
</evidence>
<evidence type="ECO:0000256" key="18">
    <source>
        <dbReference type="ARBA" id="ARBA00049504"/>
    </source>
</evidence>
<dbReference type="GO" id="GO:0051073">
    <property type="term" value="F:adenosylcobinamide-GDP ribazoletransferase activity"/>
    <property type="evidence" value="ECO:0007669"/>
    <property type="project" value="UniProtKB-EC"/>
</dbReference>
<reference evidence="21" key="1">
    <citation type="journal article" date="2019" name="Int. J. Syst. Evol. Microbiol.">
        <title>The Global Catalogue of Microorganisms (GCM) 10K type strain sequencing project: providing services to taxonomists for standard genome sequencing and annotation.</title>
        <authorList>
            <consortium name="The Broad Institute Genomics Platform"/>
            <consortium name="The Broad Institute Genome Sequencing Center for Infectious Disease"/>
            <person name="Wu L."/>
            <person name="Ma J."/>
        </authorList>
    </citation>
    <scope>NUCLEOTIDE SEQUENCE [LARGE SCALE GENOMIC DNA]</scope>
    <source>
        <strain evidence="21">KCTC 52239</strain>
    </source>
</reference>
<feature type="transmembrane region" description="Helical" evidence="19">
    <location>
        <begin position="215"/>
        <end position="236"/>
    </location>
</feature>
<evidence type="ECO:0000256" key="11">
    <source>
        <dbReference type="ARBA" id="ARBA00022842"/>
    </source>
</evidence>
<comment type="pathway">
    <text evidence="3 19">Cofactor biosynthesis; adenosylcobalamin biosynthesis; adenosylcobalamin from cob(II)yrinate a,c-diamide: step 7/7.</text>
</comment>
<evidence type="ECO:0000313" key="21">
    <source>
        <dbReference type="Proteomes" id="UP001595557"/>
    </source>
</evidence>
<evidence type="ECO:0000256" key="9">
    <source>
        <dbReference type="ARBA" id="ARBA00022679"/>
    </source>
</evidence>
<comment type="function">
    <text evidence="14 19">Joins adenosylcobinamide-GDP and alpha-ribazole to generate adenosylcobalamin (Ado-cobalamin). Also synthesizes adenosylcobalamin 5'-phosphate from adenosylcobinamide-GDP and alpha-ribazole 5'-phosphate.</text>
</comment>
<keyword evidence="8 19" id="KW-0169">Cobalamin biosynthesis</keyword>
<comment type="subcellular location">
    <subcellularLocation>
        <location evidence="2 19">Cell membrane</location>
        <topology evidence="2 19">Multi-pass membrane protein</topology>
    </subcellularLocation>
</comment>
<evidence type="ECO:0000256" key="16">
    <source>
        <dbReference type="ARBA" id="ARBA00032853"/>
    </source>
</evidence>
<evidence type="ECO:0000313" key="20">
    <source>
        <dbReference type="EMBL" id="MFC3169681.1"/>
    </source>
</evidence>
<dbReference type="PANTHER" id="PTHR34148:SF1">
    <property type="entry name" value="ADENOSYLCOBINAMIDE-GDP RIBAZOLETRANSFERASE"/>
    <property type="match status" value="1"/>
</dbReference>
<sequence>MARLQQLLLAIVFLTRLPLGRFLPPRVLPLASALWAFPLAGGLVGALAGLPLLIDGPPPVLAALSFGLSVWLTGALHEDALADFADAAGGRTPEDRLRIMRDSHIGSYGVMALVCTSALRIAALTQVGPMALVAAAAGGRTAIVLAMATLPPARRDGLGHAAGHPTGAALLAAPAIAVLLLLPLGFGGIAASVAGLAAALLVMRRARRWIGGQTGDVLGAVSVACETAMLTVLALVTQGPTSGIS</sequence>
<keyword evidence="11 19" id="KW-0460">Magnesium</keyword>
<comment type="similarity">
    <text evidence="4 19">Belongs to the CobS family.</text>
</comment>
<keyword evidence="9 19" id="KW-0808">Transferase</keyword>
<evidence type="ECO:0000256" key="14">
    <source>
        <dbReference type="ARBA" id="ARBA00025228"/>
    </source>
</evidence>
<dbReference type="InterPro" id="IPR003805">
    <property type="entry name" value="CobS"/>
</dbReference>
<dbReference type="NCBIfam" id="TIGR00317">
    <property type="entry name" value="cobS"/>
    <property type="match status" value="1"/>
</dbReference>
<evidence type="ECO:0000256" key="19">
    <source>
        <dbReference type="HAMAP-Rule" id="MF_00719"/>
    </source>
</evidence>
<comment type="catalytic activity">
    <reaction evidence="17 19">
        <text>alpha-ribazole + adenosylcob(III)inamide-GDP = adenosylcob(III)alamin + GMP + H(+)</text>
        <dbReference type="Rhea" id="RHEA:16049"/>
        <dbReference type="ChEBI" id="CHEBI:10329"/>
        <dbReference type="ChEBI" id="CHEBI:15378"/>
        <dbReference type="ChEBI" id="CHEBI:18408"/>
        <dbReference type="ChEBI" id="CHEBI:58115"/>
        <dbReference type="ChEBI" id="CHEBI:60487"/>
        <dbReference type="EC" id="2.7.8.26"/>
    </reaction>
</comment>
<dbReference type="EC" id="2.7.8.26" evidence="5 19"/>
<evidence type="ECO:0000256" key="7">
    <source>
        <dbReference type="ARBA" id="ARBA00022475"/>
    </source>
</evidence>
<dbReference type="HAMAP" id="MF_00719">
    <property type="entry name" value="CobS"/>
    <property type="match status" value="1"/>
</dbReference>
<dbReference type="PANTHER" id="PTHR34148">
    <property type="entry name" value="ADENOSYLCOBINAMIDE-GDP RIBAZOLETRANSFERASE"/>
    <property type="match status" value="1"/>
</dbReference>
<evidence type="ECO:0000256" key="8">
    <source>
        <dbReference type="ARBA" id="ARBA00022573"/>
    </source>
</evidence>
<dbReference type="RefSeq" id="WP_207464800.1">
    <property type="nucleotide sequence ID" value="NZ_JAFNAW010000002.1"/>
</dbReference>
<organism evidence="20 21">
    <name type="scientific">Paracoccus fontiphilus</name>
    <dbReference type="NCBI Taxonomy" id="1815556"/>
    <lineage>
        <taxon>Bacteria</taxon>
        <taxon>Pseudomonadati</taxon>
        <taxon>Pseudomonadota</taxon>
        <taxon>Alphaproteobacteria</taxon>
        <taxon>Rhodobacterales</taxon>
        <taxon>Paracoccaceae</taxon>
        <taxon>Paracoccus</taxon>
    </lineage>
</organism>
<keyword evidence="21" id="KW-1185">Reference proteome</keyword>
<evidence type="ECO:0000256" key="10">
    <source>
        <dbReference type="ARBA" id="ARBA00022692"/>
    </source>
</evidence>
<evidence type="ECO:0000256" key="17">
    <source>
        <dbReference type="ARBA" id="ARBA00048623"/>
    </source>
</evidence>